<dbReference type="SUPFAM" id="SSF63748">
    <property type="entry name" value="Tudor/PWWP/MBT"/>
    <property type="match status" value="1"/>
</dbReference>
<dbReference type="SMART" id="SM00293">
    <property type="entry name" value="PWWP"/>
    <property type="match status" value="1"/>
</dbReference>
<keyword evidence="3" id="KW-1185">Reference proteome</keyword>
<reference evidence="2 3" key="1">
    <citation type="submission" date="2016-11" db="EMBL/GenBank/DDBJ databases">
        <title>The macronuclear genome of Stentor coeruleus: a giant cell with tiny introns.</title>
        <authorList>
            <person name="Slabodnick M."/>
            <person name="Ruby J.G."/>
            <person name="Reiff S.B."/>
            <person name="Swart E.C."/>
            <person name="Gosai S."/>
            <person name="Prabakaran S."/>
            <person name="Witkowska E."/>
            <person name="Larue G.E."/>
            <person name="Fisher S."/>
            <person name="Freeman R.M."/>
            <person name="Gunawardena J."/>
            <person name="Chu W."/>
            <person name="Stover N.A."/>
            <person name="Gregory B.D."/>
            <person name="Nowacki M."/>
            <person name="Derisi J."/>
            <person name="Roy S.W."/>
            <person name="Marshall W.F."/>
            <person name="Sood P."/>
        </authorList>
    </citation>
    <scope>NUCLEOTIDE SEQUENCE [LARGE SCALE GENOMIC DNA]</scope>
    <source>
        <strain evidence="2">WM001</strain>
    </source>
</reference>
<dbReference type="InterPro" id="IPR000313">
    <property type="entry name" value="PWWP_dom"/>
</dbReference>
<dbReference type="EMBL" id="MPUH01000135">
    <property type="protein sequence ID" value="OMJ89028.1"/>
    <property type="molecule type" value="Genomic_DNA"/>
</dbReference>
<dbReference type="Gene3D" id="2.30.30.140">
    <property type="match status" value="1"/>
</dbReference>
<dbReference type="PROSITE" id="PS50812">
    <property type="entry name" value="PWWP"/>
    <property type="match status" value="1"/>
</dbReference>
<dbReference type="AlphaFoldDB" id="A0A1R2CJ42"/>
<feature type="domain" description="PWWP" evidence="1">
    <location>
        <begin position="7"/>
        <end position="62"/>
    </location>
</feature>
<evidence type="ECO:0000259" key="1">
    <source>
        <dbReference type="PROSITE" id="PS50812"/>
    </source>
</evidence>
<evidence type="ECO:0000313" key="2">
    <source>
        <dbReference type="EMBL" id="OMJ89028.1"/>
    </source>
</evidence>
<protein>
    <recommendedName>
        <fullName evidence="1">PWWP domain-containing protein</fullName>
    </recommendedName>
</protein>
<organism evidence="2 3">
    <name type="scientific">Stentor coeruleus</name>
    <dbReference type="NCBI Taxonomy" id="5963"/>
    <lineage>
        <taxon>Eukaryota</taxon>
        <taxon>Sar</taxon>
        <taxon>Alveolata</taxon>
        <taxon>Ciliophora</taxon>
        <taxon>Postciliodesmatophora</taxon>
        <taxon>Heterotrichea</taxon>
        <taxon>Heterotrichida</taxon>
        <taxon>Stentoridae</taxon>
        <taxon>Stentor</taxon>
    </lineage>
</organism>
<proteinExistence type="predicted"/>
<gene>
    <name evidence="2" type="ORF">SteCoe_8846</name>
</gene>
<comment type="caution">
    <text evidence="2">The sequence shown here is derived from an EMBL/GenBank/DDBJ whole genome shotgun (WGS) entry which is preliminary data.</text>
</comment>
<name>A0A1R2CJ42_9CILI</name>
<dbReference type="Pfam" id="PF00855">
    <property type="entry name" value="PWWP"/>
    <property type="match status" value="1"/>
</dbReference>
<dbReference type="OrthoDB" id="62853at2759"/>
<dbReference type="CDD" id="cd05162">
    <property type="entry name" value="PWWP"/>
    <property type="match status" value="1"/>
</dbReference>
<sequence length="260" mass="30401">MESDFQDRELVWAKMKGFPWWPGIITDNKISQSNEVQYRIDFIGENSHIWTNQASIRKYSNTPSDIYKTTNKKLQKCIEIAEKVHSRELSTNNLFSLNNTFFPNKSKIKLPKKRPPKDINSEPKLSSIEKKLDQSIKSTQNLKAHNKKGFSIAKIEKLQKQLCLFIGKNIQFPSITKVEIVNVFEEFINYEPDKNILQQSFVLKSLKHFKEQFLSSKDPELASLGKLAHKLYLYWRDVAYGEYIDEQTEKVSKITTFKTI</sequence>
<accession>A0A1R2CJ42</accession>
<dbReference type="Proteomes" id="UP000187209">
    <property type="component" value="Unassembled WGS sequence"/>
</dbReference>
<evidence type="ECO:0000313" key="3">
    <source>
        <dbReference type="Proteomes" id="UP000187209"/>
    </source>
</evidence>